<protein>
    <submittedName>
        <fullName evidence="8">RagB/SusD family nutrient uptake outer membrane protein</fullName>
    </submittedName>
</protein>
<evidence type="ECO:0000259" key="6">
    <source>
        <dbReference type="Pfam" id="PF07980"/>
    </source>
</evidence>
<feature type="domain" description="RagB/SusD" evidence="6">
    <location>
        <begin position="292"/>
        <end position="567"/>
    </location>
</feature>
<evidence type="ECO:0000313" key="8">
    <source>
        <dbReference type="EMBL" id="QMV66506.1"/>
    </source>
</evidence>
<gene>
    <name evidence="8" type="ORF">HS960_02030</name>
</gene>
<reference evidence="8 9" key="1">
    <citation type="journal article" date="2020" name="G3 (Bethesda)">
        <title>CeMbio - The Caenorhabditis elegans Microbiome Resource.</title>
        <authorList>
            <person name="Dirksen P."/>
            <person name="Assie A."/>
            <person name="Zimmermann J."/>
            <person name="Zhang F."/>
            <person name="Tietje A.M."/>
            <person name="Marsh S.A."/>
            <person name="Felix M.A."/>
            <person name="Shapira M."/>
            <person name="Kaleta C."/>
            <person name="Schulenburg H."/>
            <person name="Samuel B."/>
        </authorList>
    </citation>
    <scope>NUCLEOTIDE SEQUENCE [LARGE SCALE GENOMIC DNA]</scope>
    <source>
        <strain evidence="8 9">BIGb0170</strain>
    </source>
</reference>
<organism evidence="8 9">
    <name type="scientific">Sphingobacterium paramultivorum</name>
    <dbReference type="NCBI Taxonomy" id="2886510"/>
    <lineage>
        <taxon>Bacteria</taxon>
        <taxon>Pseudomonadati</taxon>
        <taxon>Bacteroidota</taxon>
        <taxon>Sphingobacteriia</taxon>
        <taxon>Sphingobacteriales</taxon>
        <taxon>Sphingobacteriaceae</taxon>
        <taxon>Sphingobacterium</taxon>
    </lineage>
</organism>
<keyword evidence="9" id="KW-1185">Reference proteome</keyword>
<sequence>MKSTLYTSCRQLSFLGLLFMALQGCSVDLIPQDRIAEEKVWADPNSAELYVSGIYAEFKKFQFGQFPNLGYDNAMDALADGMKFTSNTAGNGTVNILVSNSNQFSSASVGLNYWASGYERIRRINEMINGINTKSSLSDAQKQVYEAEGRFVRAYAYFWLAKIHGSVILFKSMDQYTEKDHERSSEEAVYDFILEDLQFAADHLPLNNLAGRATQGAAYTLMARVGLYAGSIAKYDLKQFNQDPLTGISQARSAEYFKKSADAAQKVIDMANGGLYALDDNFASIFTNKNTKEAIFRVDFAAPDVTHQYDLGYAPPRDAQGNTLVYGVPTAELVNEFEMADGSKFSWQNAAQAVAPYTNREPRFYATILYNGATWKGRTLNTSTTDAIEGFTTFGASGDPKRTVTGYYVRKMLDPTNTTFVQNKSTQSWIEMRYAEVLLIMAEAKAQLGDFATATTYINQLRQKRGLNALSLANNNQAMAAVEHERKVELAFEGHRFWDLRRWRKAHLLLDNVKFTGHKISPNATGLTYEVVSADATNRSFSTKLYYLPIPENEVQLNGALTQIKGW</sequence>
<dbReference type="InterPro" id="IPR033985">
    <property type="entry name" value="SusD-like_N"/>
</dbReference>
<dbReference type="AlphaFoldDB" id="A0A7G5DXN1"/>
<accession>A0A7G5DXN1</accession>
<keyword evidence="5" id="KW-0998">Cell outer membrane</keyword>
<keyword evidence="3" id="KW-0732">Signal</keyword>
<evidence type="ECO:0000256" key="2">
    <source>
        <dbReference type="ARBA" id="ARBA00006275"/>
    </source>
</evidence>
<feature type="domain" description="SusD-like N-terminal" evidence="7">
    <location>
        <begin position="86"/>
        <end position="227"/>
    </location>
</feature>
<dbReference type="EMBL" id="CP058555">
    <property type="protein sequence ID" value="QMV66506.1"/>
    <property type="molecule type" value="Genomic_DNA"/>
</dbReference>
<name>A0A7G5DXN1_9SPHI</name>
<dbReference type="RefSeq" id="WP_182331129.1">
    <property type="nucleotide sequence ID" value="NZ_CP058555.1"/>
</dbReference>
<comment type="subcellular location">
    <subcellularLocation>
        <location evidence="1">Cell outer membrane</location>
    </subcellularLocation>
</comment>
<proteinExistence type="inferred from homology"/>
<dbReference type="InterPro" id="IPR012944">
    <property type="entry name" value="SusD_RagB_dom"/>
</dbReference>
<dbReference type="Proteomes" id="UP000515450">
    <property type="component" value="Chromosome"/>
</dbReference>
<keyword evidence="4" id="KW-0472">Membrane</keyword>
<dbReference type="Gene3D" id="1.25.40.390">
    <property type="match status" value="1"/>
</dbReference>
<evidence type="ECO:0000259" key="7">
    <source>
        <dbReference type="Pfam" id="PF14322"/>
    </source>
</evidence>
<dbReference type="CDD" id="cd08977">
    <property type="entry name" value="SusD"/>
    <property type="match status" value="1"/>
</dbReference>
<comment type="similarity">
    <text evidence="2">Belongs to the SusD family.</text>
</comment>
<dbReference type="PROSITE" id="PS51257">
    <property type="entry name" value="PROKAR_LIPOPROTEIN"/>
    <property type="match status" value="1"/>
</dbReference>
<dbReference type="Pfam" id="PF07980">
    <property type="entry name" value="SusD_RagB"/>
    <property type="match status" value="1"/>
</dbReference>
<evidence type="ECO:0000256" key="3">
    <source>
        <dbReference type="ARBA" id="ARBA00022729"/>
    </source>
</evidence>
<evidence type="ECO:0000256" key="5">
    <source>
        <dbReference type="ARBA" id="ARBA00023237"/>
    </source>
</evidence>
<evidence type="ECO:0000313" key="9">
    <source>
        <dbReference type="Proteomes" id="UP000515450"/>
    </source>
</evidence>
<dbReference type="InterPro" id="IPR011990">
    <property type="entry name" value="TPR-like_helical_dom_sf"/>
</dbReference>
<dbReference type="Pfam" id="PF14322">
    <property type="entry name" value="SusD-like_3"/>
    <property type="match status" value="1"/>
</dbReference>
<evidence type="ECO:0000256" key="1">
    <source>
        <dbReference type="ARBA" id="ARBA00004442"/>
    </source>
</evidence>
<dbReference type="GO" id="GO:0009279">
    <property type="term" value="C:cell outer membrane"/>
    <property type="evidence" value="ECO:0007669"/>
    <property type="project" value="UniProtKB-SubCell"/>
</dbReference>
<dbReference type="SUPFAM" id="SSF48452">
    <property type="entry name" value="TPR-like"/>
    <property type="match status" value="1"/>
</dbReference>
<evidence type="ECO:0000256" key="4">
    <source>
        <dbReference type="ARBA" id="ARBA00023136"/>
    </source>
</evidence>